<feature type="transmembrane region" description="Helical" evidence="8">
    <location>
        <begin position="177"/>
        <end position="202"/>
    </location>
</feature>
<evidence type="ECO:0000313" key="10">
    <source>
        <dbReference type="Proteomes" id="UP000008514"/>
    </source>
</evidence>
<keyword evidence="7 8" id="KW-0472">Membrane</keyword>
<feature type="transmembrane region" description="Helical" evidence="8">
    <location>
        <begin position="132"/>
        <end position="156"/>
    </location>
</feature>
<dbReference type="eggNOG" id="COG1292">
    <property type="taxonomic scope" value="Bacteria"/>
</dbReference>
<sequence length="500" mass="56215">MKTFQIKNKVFVYSVLFFLVLGGLLIAIPNRSFTIIDRLSSYVLDVFGQLYLFTGLFILCFLILLALSPIGKIQLGTSKPKYSTISWLAMMYSTGMGAGIILRAVQEPVYFSQHPGVNIKGSEETHALMMTFYHWGFTAWAFYGLFSLFIAYLLFVKNKNIQLSHLIPHIKNKKINNSIDLITVITIVFGVVSAAALGVSQIESGITYATDTSFNFSLILCICTTVFLAAIISSVRGLSKGIKNLSLINISLTLVLMFYVLLFSDQTSIFLSMIEAIKDLVTNFFSLSLAFSPYDFSKEFLSDWTYYYWAFWLAWAPFTGIFIARISEGRSIRELITGVLLIPSLGSFIWFSVFGDSAFQLISKGAVEINAFNDVFTSIFVFLQQYPFGSVSVILALVLLVGFLITSIDSAIYVLGMFSNLKSIHPSRLHKITWSLGLFVITLGFLVLGQTGRAENTLEAVQKILVISSLFFLFLCFIFILFFMIDVINRYRNNEYQKGM</sequence>
<accession>K4IIM0</accession>
<comment type="subcellular location">
    <subcellularLocation>
        <location evidence="1">Cell membrane</location>
        <topology evidence="1">Multi-pass membrane protein</topology>
    </subcellularLocation>
</comment>
<feature type="transmembrane region" description="Helical" evidence="8">
    <location>
        <begin position="12"/>
        <end position="30"/>
    </location>
</feature>
<dbReference type="GO" id="GO:0005886">
    <property type="term" value="C:plasma membrane"/>
    <property type="evidence" value="ECO:0007669"/>
    <property type="project" value="UniProtKB-SubCell"/>
</dbReference>
<keyword evidence="3" id="KW-0813">Transport</keyword>
<organism evidence="9 10">
    <name type="scientific">Psychroflexus torquis (strain ATCC 700755 / CIP 106069 / ACAM 623)</name>
    <dbReference type="NCBI Taxonomy" id="313595"/>
    <lineage>
        <taxon>Bacteria</taxon>
        <taxon>Pseudomonadati</taxon>
        <taxon>Bacteroidota</taxon>
        <taxon>Flavobacteriia</taxon>
        <taxon>Flavobacteriales</taxon>
        <taxon>Flavobacteriaceae</taxon>
        <taxon>Psychroflexus</taxon>
    </lineage>
</organism>
<evidence type="ECO:0000256" key="4">
    <source>
        <dbReference type="ARBA" id="ARBA00022475"/>
    </source>
</evidence>
<proteinExistence type="inferred from homology"/>
<reference evidence="9" key="2">
    <citation type="submission" date="2012-09" db="EMBL/GenBank/DDBJ databases">
        <title>The complete sequence of Psychroflexus torquis an extreme psychrophile from sea-ice that is stimulated by light.</title>
        <authorList>
            <person name="Feng S."/>
            <person name="Powell S.M."/>
            <person name="Bowman J.P."/>
        </authorList>
    </citation>
    <scope>NUCLEOTIDE SEQUENCE [LARGE SCALE GENOMIC DNA]</scope>
    <source>
        <strain evidence="9">ATCC 700755</strain>
    </source>
</reference>
<gene>
    <name evidence="9" type="ordered locus">P700755_003595</name>
</gene>
<evidence type="ECO:0000256" key="2">
    <source>
        <dbReference type="ARBA" id="ARBA00005658"/>
    </source>
</evidence>
<feature type="transmembrane region" description="Helical" evidence="8">
    <location>
        <begin position="245"/>
        <end position="263"/>
    </location>
</feature>
<dbReference type="PANTHER" id="PTHR30047">
    <property type="entry name" value="HIGH-AFFINITY CHOLINE TRANSPORT PROTEIN-RELATED"/>
    <property type="match status" value="1"/>
</dbReference>
<feature type="transmembrane region" description="Helical" evidence="8">
    <location>
        <begin position="432"/>
        <end position="452"/>
    </location>
</feature>
<keyword evidence="6 8" id="KW-1133">Transmembrane helix</keyword>
<feature type="transmembrane region" description="Helical" evidence="8">
    <location>
        <begin position="393"/>
        <end position="420"/>
    </location>
</feature>
<dbReference type="AlphaFoldDB" id="K4IIM0"/>
<comment type="similarity">
    <text evidence="2">Belongs to the BCCT transporter (TC 2.A.15) family.</text>
</comment>
<protein>
    <submittedName>
        <fullName evidence="9">Choline/glycine betaine transporter BetT</fullName>
    </submittedName>
</protein>
<dbReference type="InterPro" id="IPR000060">
    <property type="entry name" value="BCCT_transptr"/>
</dbReference>
<dbReference type="STRING" id="313595.P700755_003595"/>
<evidence type="ECO:0000256" key="3">
    <source>
        <dbReference type="ARBA" id="ARBA00022448"/>
    </source>
</evidence>
<keyword evidence="10" id="KW-1185">Reference proteome</keyword>
<feature type="transmembrane region" description="Helical" evidence="8">
    <location>
        <begin position="335"/>
        <end position="354"/>
    </location>
</feature>
<keyword evidence="4" id="KW-1003">Cell membrane</keyword>
<evidence type="ECO:0000256" key="8">
    <source>
        <dbReference type="SAM" id="Phobius"/>
    </source>
</evidence>
<dbReference type="Proteomes" id="UP000008514">
    <property type="component" value="Chromosome"/>
</dbReference>
<evidence type="ECO:0000256" key="1">
    <source>
        <dbReference type="ARBA" id="ARBA00004651"/>
    </source>
</evidence>
<name>K4IIM0_PSYTT</name>
<evidence type="ECO:0000256" key="5">
    <source>
        <dbReference type="ARBA" id="ARBA00022692"/>
    </source>
</evidence>
<evidence type="ECO:0000256" key="7">
    <source>
        <dbReference type="ARBA" id="ARBA00023136"/>
    </source>
</evidence>
<dbReference type="RefSeq" id="WP_015025740.1">
    <property type="nucleotide sequence ID" value="NC_018721.1"/>
</dbReference>
<dbReference type="GO" id="GO:0022857">
    <property type="term" value="F:transmembrane transporter activity"/>
    <property type="evidence" value="ECO:0007669"/>
    <property type="project" value="InterPro"/>
</dbReference>
<feature type="transmembrane region" description="Helical" evidence="8">
    <location>
        <begin position="214"/>
        <end position="233"/>
    </location>
</feature>
<dbReference type="OrthoDB" id="9775735at2"/>
<evidence type="ECO:0000256" key="6">
    <source>
        <dbReference type="ARBA" id="ARBA00022989"/>
    </source>
</evidence>
<dbReference type="HOGENOM" id="CLU_010118_5_2_10"/>
<feature type="transmembrane region" description="Helical" evidence="8">
    <location>
        <begin position="50"/>
        <end position="70"/>
    </location>
</feature>
<keyword evidence="5 8" id="KW-0812">Transmembrane</keyword>
<dbReference type="Pfam" id="PF02028">
    <property type="entry name" value="BCCT"/>
    <property type="match status" value="1"/>
</dbReference>
<feature type="transmembrane region" description="Helical" evidence="8">
    <location>
        <begin position="464"/>
        <end position="488"/>
    </location>
</feature>
<feature type="transmembrane region" description="Helical" evidence="8">
    <location>
        <begin position="306"/>
        <end position="323"/>
    </location>
</feature>
<feature type="transmembrane region" description="Helical" evidence="8">
    <location>
        <begin position="82"/>
        <end position="105"/>
    </location>
</feature>
<dbReference type="PANTHER" id="PTHR30047:SF7">
    <property type="entry name" value="HIGH-AFFINITY CHOLINE TRANSPORT PROTEIN"/>
    <property type="match status" value="1"/>
</dbReference>
<evidence type="ECO:0000313" key="9">
    <source>
        <dbReference type="EMBL" id="AFU70194.1"/>
    </source>
</evidence>
<reference evidence="9" key="1">
    <citation type="submission" date="2006-03" db="EMBL/GenBank/DDBJ databases">
        <authorList>
            <person name="Bowman J."/>
            <person name="Ferriera S."/>
            <person name="Johnson J."/>
            <person name="Kravitz S."/>
            <person name="Halpern A."/>
            <person name="Remington K."/>
            <person name="Beeson K."/>
            <person name="Tran B."/>
            <person name="Rogers Y.-H."/>
            <person name="Friedman R."/>
            <person name="Venter J.C."/>
        </authorList>
    </citation>
    <scope>NUCLEOTIDE SEQUENCE [LARGE SCALE GENOMIC DNA]</scope>
    <source>
        <strain evidence="9">ATCC 700755</strain>
    </source>
</reference>
<dbReference type="KEGG" id="ptq:P700755_003595"/>
<dbReference type="EMBL" id="CP003879">
    <property type="protein sequence ID" value="AFU70194.1"/>
    <property type="molecule type" value="Genomic_DNA"/>
</dbReference>